<feature type="region of interest" description="Disordered" evidence="2">
    <location>
        <begin position="329"/>
        <end position="348"/>
    </location>
</feature>
<dbReference type="RefSeq" id="XP_056072644.1">
    <property type="nucleotide sequence ID" value="XM_056212336.1"/>
</dbReference>
<keyword evidence="4" id="KW-1185">Reference proteome</keyword>
<evidence type="ECO:0000256" key="1">
    <source>
        <dbReference type="SAM" id="Coils"/>
    </source>
</evidence>
<feature type="coiled-coil region" evidence="1">
    <location>
        <begin position="669"/>
        <end position="717"/>
    </location>
</feature>
<protein>
    <submittedName>
        <fullName evidence="3">Uncharacterized protein</fullName>
    </submittedName>
</protein>
<sequence length="738" mass="84930">MAQPSHESGPGPSLLALSKILQRSYFKACVELDEDIEELWDRQTVLKQSFWALNAKYGKLDDDTTKEILALRIQLVKADHGQNTATHATAAEDQELHKLYEKALSELKVRELRRLKERYRHEHASEGFEEKHQRELGVLYEQWADDLDQHIKRLLHEHATAIRSNEQSARNSEREACEKAQLEMLSNLKNYHALEVATLEQTARANERKACDEKHHAAIDRLKGWLTTEGETREQAARTQEREICEKERDATIVQLKKKHATEIEAREQSARTKERNVSEEERSAIIIQLKKQHETELSTCRSENIAALSHNNKAYEAKVLELKTEKAKSLRDRNDKNSMVQHQQDEKKLWQKRIDELEREHDQEIANLRKKYERKVTDLEAEVRQLQKDENRVQKLLNQAEEYKSKSTAVQKSYDRALESLQSARTEIERRIGLCQDSETKNKALEQHHSQVLSQLDAKHSAGTLHLREEAKALRSELQSLRLKLAYNVQHVEDLKANEGVLWEKLSIQTAENFSLKVQSDKVEKERARNDGALTLLQFKHDARFEQALQENSGAFAPLPSQQGEETNQEEHEQIGDDQLISQESTVDGLKEDLAEAQNQIDELTSLLSDSQAKINTLQEQQDVLLQHQLRNWVTETTMAQTRPNPPEPSHEGTIPVTVRLPLDTDEAKSHEQVLQQIIADCETLEEECQGDEAALGTSKAELRKLNAELKALEKEHVDEFSWKAAKKKPVEKSVNE</sequence>
<evidence type="ECO:0000313" key="4">
    <source>
        <dbReference type="Proteomes" id="UP001140513"/>
    </source>
</evidence>
<dbReference type="AlphaFoldDB" id="A0A9W8XQH1"/>
<organism evidence="3 4">
    <name type="scientific">Didymosphaeria variabile</name>
    <dbReference type="NCBI Taxonomy" id="1932322"/>
    <lineage>
        <taxon>Eukaryota</taxon>
        <taxon>Fungi</taxon>
        <taxon>Dikarya</taxon>
        <taxon>Ascomycota</taxon>
        <taxon>Pezizomycotina</taxon>
        <taxon>Dothideomycetes</taxon>
        <taxon>Pleosporomycetidae</taxon>
        <taxon>Pleosporales</taxon>
        <taxon>Massarineae</taxon>
        <taxon>Didymosphaeriaceae</taxon>
        <taxon>Didymosphaeria</taxon>
    </lineage>
</organism>
<name>A0A9W8XQH1_9PLEO</name>
<feature type="region of interest" description="Disordered" evidence="2">
    <location>
        <begin position="557"/>
        <end position="577"/>
    </location>
</feature>
<dbReference type="EMBL" id="JAPEUX010000003">
    <property type="protein sequence ID" value="KAJ4355518.1"/>
    <property type="molecule type" value="Genomic_DNA"/>
</dbReference>
<reference evidence="3" key="1">
    <citation type="submission" date="2022-10" db="EMBL/GenBank/DDBJ databases">
        <title>Tapping the CABI collections for fungal endophytes: first genome assemblies for Collariella, Neodidymelliopsis, Ascochyta clinopodiicola, Didymella pomorum, Didymosphaeria variabile, Neocosmospora piperis and Neocucurbitaria cava.</title>
        <authorList>
            <person name="Hill R."/>
        </authorList>
    </citation>
    <scope>NUCLEOTIDE SEQUENCE</scope>
    <source>
        <strain evidence="3">IMI 356815</strain>
    </source>
</reference>
<dbReference type="GeneID" id="80907065"/>
<keyword evidence="1" id="KW-0175">Coiled coil</keyword>
<proteinExistence type="predicted"/>
<evidence type="ECO:0000256" key="2">
    <source>
        <dbReference type="SAM" id="MobiDB-lite"/>
    </source>
</evidence>
<comment type="caution">
    <text evidence="3">The sequence shown here is derived from an EMBL/GenBank/DDBJ whole genome shotgun (WGS) entry which is preliminary data.</text>
</comment>
<gene>
    <name evidence="3" type="ORF">N0V89_003535</name>
</gene>
<dbReference type="Proteomes" id="UP001140513">
    <property type="component" value="Unassembled WGS sequence"/>
</dbReference>
<accession>A0A9W8XQH1</accession>
<evidence type="ECO:0000313" key="3">
    <source>
        <dbReference type="EMBL" id="KAJ4355518.1"/>
    </source>
</evidence>
<feature type="coiled-coil region" evidence="1">
    <location>
        <begin position="581"/>
        <end position="622"/>
    </location>
</feature>